<evidence type="ECO:0000313" key="2">
    <source>
        <dbReference type="EMBL" id="JAD93846.1"/>
    </source>
</evidence>
<proteinExistence type="predicted"/>
<accession>A0A0A9E1D5</accession>
<dbReference type="AlphaFoldDB" id="A0A0A9E1D5"/>
<dbReference type="EMBL" id="GBRH01204049">
    <property type="protein sequence ID" value="JAD93846.1"/>
    <property type="molecule type" value="Transcribed_RNA"/>
</dbReference>
<feature type="compositionally biased region" description="Low complexity" evidence="1">
    <location>
        <begin position="27"/>
        <end position="40"/>
    </location>
</feature>
<evidence type="ECO:0000256" key="1">
    <source>
        <dbReference type="SAM" id="MobiDB-lite"/>
    </source>
</evidence>
<organism evidence="2">
    <name type="scientific">Arundo donax</name>
    <name type="common">Giant reed</name>
    <name type="synonym">Donax arundinaceus</name>
    <dbReference type="NCBI Taxonomy" id="35708"/>
    <lineage>
        <taxon>Eukaryota</taxon>
        <taxon>Viridiplantae</taxon>
        <taxon>Streptophyta</taxon>
        <taxon>Embryophyta</taxon>
        <taxon>Tracheophyta</taxon>
        <taxon>Spermatophyta</taxon>
        <taxon>Magnoliopsida</taxon>
        <taxon>Liliopsida</taxon>
        <taxon>Poales</taxon>
        <taxon>Poaceae</taxon>
        <taxon>PACMAD clade</taxon>
        <taxon>Arundinoideae</taxon>
        <taxon>Arundineae</taxon>
        <taxon>Arundo</taxon>
    </lineage>
</organism>
<sequence>MEVNTSPMPSTANAGACHMMLMTGAAASASASRLAPTSAAYTMPTTDSARPTPRPCSFDRPRSLPVARRATGTSTAS</sequence>
<feature type="region of interest" description="Disordered" evidence="1">
    <location>
        <begin position="27"/>
        <end position="77"/>
    </location>
</feature>
<protein>
    <submittedName>
        <fullName evidence="2">Uncharacterized protein</fullName>
    </submittedName>
</protein>
<name>A0A0A9E1D5_ARUDO</name>
<reference evidence="2" key="1">
    <citation type="submission" date="2014-09" db="EMBL/GenBank/DDBJ databases">
        <authorList>
            <person name="Magalhaes I.L.F."/>
            <person name="Oliveira U."/>
            <person name="Santos F.R."/>
            <person name="Vidigal T.H.D.A."/>
            <person name="Brescovit A.D."/>
            <person name="Santos A.J."/>
        </authorList>
    </citation>
    <scope>NUCLEOTIDE SEQUENCE</scope>
    <source>
        <tissue evidence="2">Shoot tissue taken approximately 20 cm above the soil surface</tissue>
    </source>
</reference>
<reference evidence="2" key="2">
    <citation type="journal article" date="2015" name="Data Brief">
        <title>Shoot transcriptome of the giant reed, Arundo donax.</title>
        <authorList>
            <person name="Barrero R.A."/>
            <person name="Guerrero F.D."/>
            <person name="Moolhuijzen P."/>
            <person name="Goolsby J.A."/>
            <person name="Tidwell J."/>
            <person name="Bellgard S.E."/>
            <person name="Bellgard M.I."/>
        </authorList>
    </citation>
    <scope>NUCLEOTIDE SEQUENCE</scope>
    <source>
        <tissue evidence="2">Shoot tissue taken approximately 20 cm above the soil surface</tissue>
    </source>
</reference>